<dbReference type="SUPFAM" id="SSF56601">
    <property type="entry name" value="beta-lactamase/transpeptidase-like"/>
    <property type="match status" value="1"/>
</dbReference>
<evidence type="ECO:0000313" key="2">
    <source>
        <dbReference type="EMBL" id="KAF2768914.1"/>
    </source>
</evidence>
<keyword evidence="3" id="KW-1185">Reference proteome</keyword>
<protein>
    <submittedName>
        <fullName evidence="2">6-aminohexanoate-dimer hydrolase</fullName>
    </submittedName>
</protein>
<gene>
    <name evidence="2" type="ORF">EJ03DRAFT_273369</name>
</gene>
<dbReference type="PANTHER" id="PTHR43283:SF7">
    <property type="entry name" value="BETA-LACTAMASE-RELATED DOMAIN-CONTAINING PROTEIN"/>
    <property type="match status" value="1"/>
</dbReference>
<sequence>MTALSNWRQHLHNEWCFHNIDKILNVHTVKKSINKTQPFQREIRAFDDFKIQTGENTFTRDQFQQATHIDGLIVLHKGKLVYEFYDHGNDENSKHILMSMTKSVTGLITGIPASQGKLRVTDLVKAHVPEASPAYENVTVQQLLDMTSGMKFEDTTPAYRAAAGWTPPPQGETHPDNLHDFLSSFQPEIVKPDPGFIYASANTDLLGWVLERASGGKNLAALISEHLWQPMGAESDAALAVDKNGNARAAGGLCATLRDVARIGRLIASGGDGVIPASWVDDTLHNGDLQAFAKGRWAPGFQGVYNTPAYRNCMVTDRETEMCMGIGIHGQQLIIDRANDIVLAKTASSPNPSDFGAVRMTGHAFREFRRILMA</sequence>
<dbReference type="AlphaFoldDB" id="A0A6G1L9K8"/>
<feature type="domain" description="Beta-lactamase-related" evidence="1">
    <location>
        <begin position="70"/>
        <end position="354"/>
    </location>
</feature>
<dbReference type="OrthoDB" id="5946976at2759"/>
<name>A0A6G1L9K8_9PEZI</name>
<dbReference type="Proteomes" id="UP000799436">
    <property type="component" value="Unassembled WGS sequence"/>
</dbReference>
<keyword evidence="2" id="KW-0378">Hydrolase</keyword>
<accession>A0A6G1L9K8</accession>
<dbReference type="EMBL" id="ML995839">
    <property type="protein sequence ID" value="KAF2768914.1"/>
    <property type="molecule type" value="Genomic_DNA"/>
</dbReference>
<dbReference type="InterPro" id="IPR012338">
    <property type="entry name" value="Beta-lactam/transpept-like"/>
</dbReference>
<evidence type="ECO:0000313" key="3">
    <source>
        <dbReference type="Proteomes" id="UP000799436"/>
    </source>
</evidence>
<dbReference type="Gene3D" id="3.40.710.10">
    <property type="entry name" value="DD-peptidase/beta-lactamase superfamily"/>
    <property type="match status" value="1"/>
</dbReference>
<proteinExistence type="predicted"/>
<organism evidence="2 3">
    <name type="scientific">Teratosphaeria nubilosa</name>
    <dbReference type="NCBI Taxonomy" id="161662"/>
    <lineage>
        <taxon>Eukaryota</taxon>
        <taxon>Fungi</taxon>
        <taxon>Dikarya</taxon>
        <taxon>Ascomycota</taxon>
        <taxon>Pezizomycotina</taxon>
        <taxon>Dothideomycetes</taxon>
        <taxon>Dothideomycetidae</taxon>
        <taxon>Mycosphaerellales</taxon>
        <taxon>Teratosphaeriaceae</taxon>
        <taxon>Teratosphaeria</taxon>
    </lineage>
</organism>
<dbReference type="Pfam" id="PF00144">
    <property type="entry name" value="Beta-lactamase"/>
    <property type="match status" value="1"/>
</dbReference>
<dbReference type="GO" id="GO:0016787">
    <property type="term" value="F:hydrolase activity"/>
    <property type="evidence" value="ECO:0007669"/>
    <property type="project" value="UniProtKB-KW"/>
</dbReference>
<dbReference type="InterPro" id="IPR001466">
    <property type="entry name" value="Beta-lactam-related"/>
</dbReference>
<reference evidence="2" key="1">
    <citation type="journal article" date="2020" name="Stud. Mycol.">
        <title>101 Dothideomycetes genomes: a test case for predicting lifestyles and emergence of pathogens.</title>
        <authorList>
            <person name="Haridas S."/>
            <person name="Albert R."/>
            <person name="Binder M."/>
            <person name="Bloem J."/>
            <person name="Labutti K."/>
            <person name="Salamov A."/>
            <person name="Andreopoulos B."/>
            <person name="Baker S."/>
            <person name="Barry K."/>
            <person name="Bills G."/>
            <person name="Bluhm B."/>
            <person name="Cannon C."/>
            <person name="Castanera R."/>
            <person name="Culley D."/>
            <person name="Daum C."/>
            <person name="Ezra D."/>
            <person name="Gonzalez J."/>
            <person name="Henrissat B."/>
            <person name="Kuo A."/>
            <person name="Liang C."/>
            <person name="Lipzen A."/>
            <person name="Lutzoni F."/>
            <person name="Magnuson J."/>
            <person name="Mondo S."/>
            <person name="Nolan M."/>
            <person name="Ohm R."/>
            <person name="Pangilinan J."/>
            <person name="Park H.-J."/>
            <person name="Ramirez L."/>
            <person name="Alfaro M."/>
            <person name="Sun H."/>
            <person name="Tritt A."/>
            <person name="Yoshinaga Y."/>
            <person name="Zwiers L.-H."/>
            <person name="Turgeon B."/>
            <person name="Goodwin S."/>
            <person name="Spatafora J."/>
            <person name="Crous P."/>
            <person name="Grigoriev I."/>
        </authorList>
    </citation>
    <scope>NUCLEOTIDE SEQUENCE</scope>
    <source>
        <strain evidence="2">CBS 116005</strain>
    </source>
</reference>
<evidence type="ECO:0000259" key="1">
    <source>
        <dbReference type="Pfam" id="PF00144"/>
    </source>
</evidence>
<dbReference type="PANTHER" id="PTHR43283">
    <property type="entry name" value="BETA-LACTAMASE-RELATED"/>
    <property type="match status" value="1"/>
</dbReference>
<dbReference type="InterPro" id="IPR050789">
    <property type="entry name" value="Diverse_Enzym_Activities"/>
</dbReference>